<dbReference type="GO" id="GO:0015074">
    <property type="term" value="P:DNA integration"/>
    <property type="evidence" value="ECO:0007669"/>
    <property type="project" value="UniProtKB-KW"/>
</dbReference>
<dbReference type="InterPro" id="IPR011010">
    <property type="entry name" value="DNA_brk_join_enz"/>
</dbReference>
<dbReference type="Pfam" id="PF13495">
    <property type="entry name" value="Phage_int_SAM_4"/>
    <property type="match status" value="1"/>
</dbReference>
<sequence length="318" mass="36612">MIHSNNISQILPNLLYPNFLTFCYNLFKIYLIISNHNRFMEGNYIYPSKDPLIKLRQEMKLRGFSQKTIKSYLHYITNLLQKTRKGPKNINGEDVRTYLEYLADAGRSASTLNLAYSALQLYFAKILRRRFFMAIPRAKKAKKLPQVFTKDEVGRILASLNNVKHKLILGLMYSSGLRVSEVVNVKVSDLDLTAKMMRVQQGKGRKDRNTIISQKVAGVLQKYLKNKKSDDYVFSGSRNRRLNERTIQKIFSQALKKSGLKKTGACHSLRHSFATHLLENGTDIRYIQELLGHANLQTTQIYTKVCNNSLRQISSPLD</sequence>
<evidence type="ECO:0000256" key="1">
    <source>
        <dbReference type="ARBA" id="ARBA00008857"/>
    </source>
</evidence>
<accession>A0A2M6W466</accession>
<dbReference type="SUPFAM" id="SSF56349">
    <property type="entry name" value="DNA breaking-rejoining enzymes"/>
    <property type="match status" value="1"/>
</dbReference>
<keyword evidence="2" id="KW-0229">DNA integration</keyword>
<dbReference type="PROSITE" id="PS51898">
    <property type="entry name" value="TYR_RECOMBINASE"/>
    <property type="match status" value="1"/>
</dbReference>
<evidence type="ECO:0000259" key="7">
    <source>
        <dbReference type="PROSITE" id="PS51900"/>
    </source>
</evidence>
<organism evidence="8 9">
    <name type="scientific">Candidatus Magasanikbacteria bacterium CG10_big_fil_rev_8_21_14_0_10_40_10</name>
    <dbReference type="NCBI Taxonomy" id="1974648"/>
    <lineage>
        <taxon>Bacteria</taxon>
        <taxon>Candidatus Magasanikiibacteriota</taxon>
    </lineage>
</organism>
<protein>
    <submittedName>
        <fullName evidence="8">Integrase</fullName>
    </submittedName>
</protein>
<evidence type="ECO:0000256" key="5">
    <source>
        <dbReference type="PROSITE-ProRule" id="PRU01248"/>
    </source>
</evidence>
<evidence type="ECO:0000256" key="2">
    <source>
        <dbReference type="ARBA" id="ARBA00022908"/>
    </source>
</evidence>
<dbReference type="GO" id="GO:0003677">
    <property type="term" value="F:DNA binding"/>
    <property type="evidence" value="ECO:0007669"/>
    <property type="project" value="UniProtKB-UniRule"/>
</dbReference>
<comment type="caution">
    <text evidence="8">The sequence shown here is derived from an EMBL/GenBank/DDBJ whole genome shotgun (WGS) entry which is preliminary data.</text>
</comment>
<evidence type="ECO:0000313" key="8">
    <source>
        <dbReference type="EMBL" id="PIT87599.1"/>
    </source>
</evidence>
<evidence type="ECO:0000256" key="4">
    <source>
        <dbReference type="ARBA" id="ARBA00023172"/>
    </source>
</evidence>
<dbReference type="PROSITE" id="PS51900">
    <property type="entry name" value="CB"/>
    <property type="match status" value="1"/>
</dbReference>
<dbReference type="InterPro" id="IPR010998">
    <property type="entry name" value="Integrase_recombinase_N"/>
</dbReference>
<gene>
    <name evidence="8" type="ORF">COU31_02070</name>
</gene>
<dbReference type="InterPro" id="IPR050090">
    <property type="entry name" value="Tyrosine_recombinase_XerCD"/>
</dbReference>
<dbReference type="PANTHER" id="PTHR30349:SF64">
    <property type="entry name" value="PROPHAGE INTEGRASE INTD-RELATED"/>
    <property type="match status" value="1"/>
</dbReference>
<dbReference type="Proteomes" id="UP000231183">
    <property type="component" value="Unassembled WGS sequence"/>
</dbReference>
<dbReference type="Gene3D" id="1.10.443.10">
    <property type="entry name" value="Intergrase catalytic core"/>
    <property type="match status" value="1"/>
</dbReference>
<dbReference type="InterPro" id="IPR013762">
    <property type="entry name" value="Integrase-like_cat_sf"/>
</dbReference>
<dbReference type="NCBIfam" id="NF040815">
    <property type="entry name" value="recomb_XerA_Arch"/>
    <property type="match status" value="1"/>
</dbReference>
<evidence type="ECO:0000256" key="3">
    <source>
        <dbReference type="ARBA" id="ARBA00023125"/>
    </source>
</evidence>
<dbReference type="EMBL" id="PFBX01000016">
    <property type="protein sequence ID" value="PIT87599.1"/>
    <property type="molecule type" value="Genomic_DNA"/>
</dbReference>
<dbReference type="AlphaFoldDB" id="A0A2M6W466"/>
<dbReference type="PANTHER" id="PTHR30349">
    <property type="entry name" value="PHAGE INTEGRASE-RELATED"/>
    <property type="match status" value="1"/>
</dbReference>
<feature type="domain" description="Core-binding (CB)" evidence="7">
    <location>
        <begin position="47"/>
        <end position="127"/>
    </location>
</feature>
<dbReference type="InterPro" id="IPR004107">
    <property type="entry name" value="Integrase_SAM-like_N"/>
</dbReference>
<reference evidence="9" key="1">
    <citation type="submission" date="2017-09" db="EMBL/GenBank/DDBJ databases">
        <title>Depth-based differentiation of microbial function through sediment-hosted aquifers and enrichment of novel symbionts in the deep terrestrial subsurface.</title>
        <authorList>
            <person name="Probst A.J."/>
            <person name="Ladd B."/>
            <person name="Jarett J.K."/>
            <person name="Geller-Mcgrath D.E."/>
            <person name="Sieber C.M.K."/>
            <person name="Emerson J.B."/>
            <person name="Anantharaman K."/>
            <person name="Thomas B.C."/>
            <person name="Malmstrom R."/>
            <person name="Stieglmeier M."/>
            <person name="Klingl A."/>
            <person name="Woyke T."/>
            <person name="Ryan C.M."/>
            <person name="Banfield J.F."/>
        </authorList>
    </citation>
    <scope>NUCLEOTIDE SEQUENCE [LARGE SCALE GENOMIC DNA]</scope>
</reference>
<evidence type="ECO:0000313" key="9">
    <source>
        <dbReference type="Proteomes" id="UP000231183"/>
    </source>
</evidence>
<dbReference type="InterPro" id="IPR044068">
    <property type="entry name" value="CB"/>
</dbReference>
<name>A0A2M6W466_9BACT</name>
<feature type="domain" description="Tyr recombinase" evidence="6">
    <location>
        <begin position="143"/>
        <end position="315"/>
    </location>
</feature>
<keyword evidence="4" id="KW-0233">DNA recombination</keyword>
<dbReference type="InterPro" id="IPR002104">
    <property type="entry name" value="Integrase_catalytic"/>
</dbReference>
<comment type="similarity">
    <text evidence="1">Belongs to the 'phage' integrase family.</text>
</comment>
<keyword evidence="3 5" id="KW-0238">DNA-binding</keyword>
<dbReference type="Pfam" id="PF00589">
    <property type="entry name" value="Phage_integrase"/>
    <property type="match status" value="1"/>
</dbReference>
<dbReference type="Gene3D" id="1.10.150.130">
    <property type="match status" value="1"/>
</dbReference>
<dbReference type="GO" id="GO:0006310">
    <property type="term" value="P:DNA recombination"/>
    <property type="evidence" value="ECO:0007669"/>
    <property type="project" value="UniProtKB-KW"/>
</dbReference>
<proteinExistence type="inferred from homology"/>
<evidence type="ECO:0000259" key="6">
    <source>
        <dbReference type="PROSITE" id="PS51898"/>
    </source>
</evidence>